<reference evidence="2 3" key="1">
    <citation type="submission" date="2021-03" db="EMBL/GenBank/DDBJ databases">
        <title>Whole genome shotgun sequence of Actinoplanes toevensis NBRC 105298.</title>
        <authorList>
            <person name="Komaki H."/>
            <person name="Tamura T."/>
        </authorList>
    </citation>
    <scope>NUCLEOTIDE SEQUENCE [LARGE SCALE GENOMIC DNA]</scope>
    <source>
        <strain evidence="2 3">NBRC 105298</strain>
    </source>
</reference>
<proteinExistence type="predicted"/>
<organism evidence="2 3">
    <name type="scientific">Paractinoplanes toevensis</name>
    <dbReference type="NCBI Taxonomy" id="571911"/>
    <lineage>
        <taxon>Bacteria</taxon>
        <taxon>Bacillati</taxon>
        <taxon>Actinomycetota</taxon>
        <taxon>Actinomycetes</taxon>
        <taxon>Micromonosporales</taxon>
        <taxon>Micromonosporaceae</taxon>
        <taxon>Paractinoplanes</taxon>
    </lineage>
</organism>
<dbReference type="AlphaFoldDB" id="A0A919TD68"/>
<accession>A0A919TD68</accession>
<keyword evidence="1" id="KW-0472">Membrane</keyword>
<feature type="transmembrane region" description="Helical" evidence="1">
    <location>
        <begin position="58"/>
        <end position="78"/>
    </location>
</feature>
<dbReference type="Proteomes" id="UP000677082">
    <property type="component" value="Unassembled WGS sequence"/>
</dbReference>
<evidence type="ECO:0000313" key="2">
    <source>
        <dbReference type="EMBL" id="GIM91931.1"/>
    </source>
</evidence>
<keyword evidence="1" id="KW-0812">Transmembrane</keyword>
<evidence type="ECO:0000256" key="1">
    <source>
        <dbReference type="SAM" id="Phobius"/>
    </source>
</evidence>
<name>A0A919TD68_9ACTN</name>
<protein>
    <submittedName>
        <fullName evidence="2">Uncharacterized protein</fullName>
    </submittedName>
</protein>
<feature type="transmembrane region" description="Helical" evidence="1">
    <location>
        <begin position="128"/>
        <end position="147"/>
    </location>
</feature>
<comment type="caution">
    <text evidence="2">The sequence shown here is derived from an EMBL/GenBank/DDBJ whole genome shotgun (WGS) entry which is preliminary data.</text>
</comment>
<evidence type="ECO:0000313" key="3">
    <source>
        <dbReference type="Proteomes" id="UP000677082"/>
    </source>
</evidence>
<feature type="transmembrane region" description="Helical" evidence="1">
    <location>
        <begin position="20"/>
        <end position="42"/>
    </location>
</feature>
<keyword evidence="3" id="KW-1185">Reference proteome</keyword>
<gene>
    <name evidence="2" type="ORF">Ato02nite_037240</name>
</gene>
<keyword evidence="1" id="KW-1133">Transmembrane helix</keyword>
<feature type="transmembrane region" description="Helical" evidence="1">
    <location>
        <begin position="159"/>
        <end position="182"/>
    </location>
</feature>
<sequence length="199" mass="22024">MPFTANAAYDRVLADDRNYHIVFLVVGGLFTLLLLLLCVFSWKRFKRAPRRTFERRTYLSFGTASLFLLLFMAVALWANVTSVANPRKTLSGTTFSPLGEAWIRAGSAQISPQLQLAIDDRLAWQRPKAVICAVLLVAFVTLTGYLWRTLIRRSTTGRPVRLMLCAGVLSAVASLLLMLMVIGNTEGALAPLTLTVIYG</sequence>
<dbReference type="RefSeq" id="WP_213007815.1">
    <property type="nucleotide sequence ID" value="NZ_BOQN01000050.1"/>
</dbReference>
<dbReference type="EMBL" id="BOQN01000050">
    <property type="protein sequence ID" value="GIM91931.1"/>
    <property type="molecule type" value="Genomic_DNA"/>
</dbReference>